<reference evidence="1" key="1">
    <citation type="journal article" date="2014" name="Front. Microbiol.">
        <title>High frequency of phylogenetically diverse reductive dehalogenase-homologous genes in deep subseafloor sedimentary metagenomes.</title>
        <authorList>
            <person name="Kawai M."/>
            <person name="Futagami T."/>
            <person name="Toyoda A."/>
            <person name="Takaki Y."/>
            <person name="Nishi S."/>
            <person name="Hori S."/>
            <person name="Arai W."/>
            <person name="Tsubouchi T."/>
            <person name="Morono Y."/>
            <person name="Uchiyama I."/>
            <person name="Ito T."/>
            <person name="Fujiyama A."/>
            <person name="Inagaki F."/>
            <person name="Takami H."/>
        </authorList>
    </citation>
    <scope>NUCLEOTIDE SEQUENCE</scope>
    <source>
        <strain evidence="1">Expedition CK06-06</strain>
    </source>
</reference>
<accession>X1ATV1</accession>
<organism evidence="1">
    <name type="scientific">marine sediment metagenome</name>
    <dbReference type="NCBI Taxonomy" id="412755"/>
    <lineage>
        <taxon>unclassified sequences</taxon>
        <taxon>metagenomes</taxon>
        <taxon>ecological metagenomes</taxon>
    </lineage>
</organism>
<dbReference type="AlphaFoldDB" id="X1ATV1"/>
<dbReference type="EMBL" id="BART01019449">
    <property type="protein sequence ID" value="GAG86319.1"/>
    <property type="molecule type" value="Genomic_DNA"/>
</dbReference>
<comment type="caution">
    <text evidence="1">The sequence shown here is derived from an EMBL/GenBank/DDBJ whole genome shotgun (WGS) entry which is preliminary data.</text>
</comment>
<name>X1ATV1_9ZZZZ</name>
<gene>
    <name evidence="1" type="ORF">S01H4_36395</name>
</gene>
<feature type="non-terminal residue" evidence="1">
    <location>
        <position position="114"/>
    </location>
</feature>
<proteinExistence type="predicted"/>
<evidence type="ECO:0000313" key="1">
    <source>
        <dbReference type="EMBL" id="GAG86319.1"/>
    </source>
</evidence>
<protein>
    <submittedName>
        <fullName evidence="1">Uncharacterized protein</fullName>
    </submittedName>
</protein>
<sequence length="114" mass="12652">MKKIMFLVVVTALVLSISILSVNTVLASEESKEEPQPVLVPVILDDIYYDAGDFNRINRELSAKGVDLIFTINPEDGSFYAFTTIQGYNEYAAKYGLPAYVKPDANNLKSEEVV</sequence>